<dbReference type="GO" id="GO:0016614">
    <property type="term" value="F:oxidoreductase activity, acting on CH-OH group of donors"/>
    <property type="evidence" value="ECO:0007669"/>
    <property type="project" value="InterPro"/>
</dbReference>
<dbReference type="PRINTS" id="PR00605">
    <property type="entry name" value="CYTCHROMECIC"/>
</dbReference>
<evidence type="ECO:0000256" key="13">
    <source>
        <dbReference type="PIRSR" id="PIRSR000018-51"/>
    </source>
</evidence>
<feature type="domain" description="Cytochrome c" evidence="15">
    <location>
        <begin position="175"/>
        <end position="283"/>
    </location>
</feature>
<dbReference type="Gene3D" id="1.10.760.10">
    <property type="entry name" value="Cytochrome c-like domain"/>
    <property type="match status" value="3"/>
</dbReference>
<feature type="binding site" description="axial binding residue" evidence="13">
    <location>
        <position position="194"/>
    </location>
    <ligand>
        <name>heme c</name>
        <dbReference type="ChEBI" id="CHEBI:61717"/>
        <label>2</label>
    </ligand>
    <ligandPart>
        <name>Fe</name>
        <dbReference type="ChEBI" id="CHEBI:18248"/>
    </ligandPart>
</feature>
<evidence type="ECO:0000256" key="10">
    <source>
        <dbReference type="ARBA" id="ARBA00023004"/>
    </source>
</evidence>
<evidence type="ECO:0000256" key="9">
    <source>
        <dbReference type="ARBA" id="ARBA00022982"/>
    </source>
</evidence>
<dbReference type="EMBL" id="FMAG01000001">
    <property type="protein sequence ID" value="SCB14999.1"/>
    <property type="molecule type" value="Genomic_DNA"/>
</dbReference>
<evidence type="ECO:0000256" key="3">
    <source>
        <dbReference type="ARBA" id="ARBA00022475"/>
    </source>
</evidence>
<dbReference type="AlphaFoldDB" id="A0A1C3UHS1"/>
<comment type="subcellular location">
    <subcellularLocation>
        <location evidence="1">Cell membrane</location>
    </subcellularLocation>
</comment>
<dbReference type="InterPro" id="IPR014353">
    <property type="entry name" value="Membr-bd_ADH_cyt_c"/>
</dbReference>
<dbReference type="Pfam" id="PF00034">
    <property type="entry name" value="Cytochrom_C"/>
    <property type="match status" value="3"/>
</dbReference>
<keyword evidence="4 12" id="KW-0349">Heme</keyword>
<dbReference type="SUPFAM" id="SSF46626">
    <property type="entry name" value="Cytochrome c"/>
    <property type="match status" value="3"/>
</dbReference>
<dbReference type="PROSITE" id="PS51007">
    <property type="entry name" value="CYTC"/>
    <property type="match status" value="3"/>
</dbReference>
<evidence type="ECO:0000256" key="2">
    <source>
        <dbReference type="ARBA" id="ARBA00022448"/>
    </source>
</evidence>
<feature type="binding site" description="covalent" evidence="12">
    <location>
        <position position="311"/>
    </location>
    <ligand>
        <name>heme c</name>
        <dbReference type="ChEBI" id="CHEBI:61717"/>
        <label>3</label>
    </ligand>
</feature>
<dbReference type="RefSeq" id="WP_245304669.1">
    <property type="nucleotide sequence ID" value="NZ_FMAG01000001.1"/>
</dbReference>
<dbReference type="InterPro" id="IPR051459">
    <property type="entry name" value="Cytochrome_c-type_DH"/>
</dbReference>
<evidence type="ECO:0000256" key="1">
    <source>
        <dbReference type="ARBA" id="ARBA00004236"/>
    </source>
</evidence>
<dbReference type="GO" id="GO:0020037">
    <property type="term" value="F:heme binding"/>
    <property type="evidence" value="ECO:0007669"/>
    <property type="project" value="InterPro"/>
</dbReference>
<feature type="chain" id="PRO_5008683145" evidence="14">
    <location>
        <begin position="24"/>
        <end position="409"/>
    </location>
</feature>
<feature type="binding site" description="covalent" evidence="12">
    <location>
        <position position="193"/>
    </location>
    <ligand>
        <name>heme c</name>
        <dbReference type="ChEBI" id="CHEBI:61717"/>
        <label>2</label>
    </ligand>
</feature>
<dbReference type="GO" id="GO:0005506">
    <property type="term" value="F:iron ion binding"/>
    <property type="evidence" value="ECO:0007669"/>
    <property type="project" value="InterPro"/>
</dbReference>
<evidence type="ECO:0000256" key="5">
    <source>
        <dbReference type="ARBA" id="ARBA00022660"/>
    </source>
</evidence>
<keyword evidence="2" id="KW-0813">Transport</keyword>
<dbReference type="GO" id="GO:0009055">
    <property type="term" value="F:electron transfer activity"/>
    <property type="evidence" value="ECO:0007669"/>
    <property type="project" value="InterPro"/>
</dbReference>
<feature type="binding site" description="covalent" evidence="12">
    <location>
        <position position="47"/>
    </location>
    <ligand>
        <name>heme c</name>
        <dbReference type="ChEBI" id="CHEBI:61717"/>
        <label>1</label>
    </ligand>
</feature>
<keyword evidence="3" id="KW-1003">Cell membrane</keyword>
<feature type="domain" description="Cytochrome c" evidence="15">
    <location>
        <begin position="13"/>
        <end position="133"/>
    </location>
</feature>
<keyword evidence="7 14" id="KW-0732">Signal</keyword>
<evidence type="ECO:0000313" key="17">
    <source>
        <dbReference type="Proteomes" id="UP000199101"/>
    </source>
</evidence>
<gene>
    <name evidence="16" type="ORF">GA0061103_2227</name>
</gene>
<feature type="signal peptide" evidence="14">
    <location>
        <begin position="1"/>
        <end position="23"/>
    </location>
</feature>
<keyword evidence="10 13" id="KW-0408">Iron</keyword>
<feature type="binding site" description="axial binding residue" evidence="13">
    <location>
        <position position="315"/>
    </location>
    <ligand>
        <name>heme c</name>
        <dbReference type="ChEBI" id="CHEBI:61717"/>
        <label>3</label>
    </ligand>
    <ligandPart>
        <name>Fe</name>
        <dbReference type="ChEBI" id="CHEBI:18248"/>
    </ligandPart>
</feature>
<keyword evidence="5" id="KW-0679">Respiratory chain</keyword>
<accession>A0A1C3UHS1</accession>
<evidence type="ECO:0000256" key="12">
    <source>
        <dbReference type="PIRSR" id="PIRSR000018-50"/>
    </source>
</evidence>
<keyword evidence="6 13" id="KW-0479">Metal-binding</keyword>
<evidence type="ECO:0000256" key="4">
    <source>
        <dbReference type="ARBA" id="ARBA00022617"/>
    </source>
</evidence>
<dbReference type="PANTHER" id="PTHR35008">
    <property type="entry name" value="BLL4482 PROTEIN-RELATED"/>
    <property type="match status" value="1"/>
</dbReference>
<proteinExistence type="predicted"/>
<keyword evidence="9" id="KW-0249">Electron transport</keyword>
<evidence type="ECO:0000256" key="11">
    <source>
        <dbReference type="ARBA" id="ARBA00023136"/>
    </source>
</evidence>
<dbReference type="InterPro" id="IPR009056">
    <property type="entry name" value="Cyt_c-like_dom"/>
</dbReference>
<comment type="cofactor">
    <cofactor evidence="12">
        <name>heme c</name>
        <dbReference type="ChEBI" id="CHEBI:61717"/>
    </cofactor>
    <text evidence="12">Binds 3 heme c groups covalently per subunit.</text>
</comment>
<protein>
    <submittedName>
        <fullName evidence="16">Cytochrome c, mono-and diheme variants</fullName>
    </submittedName>
</protein>
<evidence type="ECO:0000256" key="8">
    <source>
        <dbReference type="ARBA" id="ARBA00022737"/>
    </source>
</evidence>
<feature type="domain" description="Cytochrome c" evidence="15">
    <location>
        <begin position="298"/>
        <end position="388"/>
    </location>
</feature>
<dbReference type="GO" id="GO:0005886">
    <property type="term" value="C:plasma membrane"/>
    <property type="evidence" value="ECO:0007669"/>
    <property type="project" value="UniProtKB-SubCell"/>
</dbReference>
<feature type="binding site" description="covalent" evidence="12">
    <location>
        <position position="44"/>
    </location>
    <ligand>
        <name>heme c</name>
        <dbReference type="ChEBI" id="CHEBI:61717"/>
        <label>1</label>
    </ligand>
</feature>
<dbReference type="InterPro" id="IPR008168">
    <property type="entry name" value="Cyt_C_IC"/>
</dbReference>
<reference evidence="17" key="1">
    <citation type="submission" date="2016-08" db="EMBL/GenBank/DDBJ databases">
        <authorList>
            <person name="Varghese N."/>
            <person name="Submissions Spin"/>
        </authorList>
    </citation>
    <scope>NUCLEOTIDE SEQUENCE [LARGE SCALE GENOMIC DNA]</scope>
    <source>
        <strain evidence="17">HAMBI 2975</strain>
    </source>
</reference>
<feature type="binding site" description="covalent" evidence="12">
    <location>
        <position position="314"/>
    </location>
    <ligand>
        <name>heme c</name>
        <dbReference type="ChEBI" id="CHEBI:61717"/>
        <label>3</label>
    </ligand>
</feature>
<evidence type="ECO:0000313" key="16">
    <source>
        <dbReference type="EMBL" id="SCB14999.1"/>
    </source>
</evidence>
<dbReference type="STRING" id="410764.GA0061103_2227"/>
<dbReference type="InterPro" id="IPR036909">
    <property type="entry name" value="Cyt_c-like_dom_sf"/>
</dbReference>
<dbReference type="PANTHER" id="PTHR35008:SF8">
    <property type="entry name" value="ALCOHOL DEHYDROGENASE CYTOCHROME C SUBUNIT"/>
    <property type="match status" value="1"/>
</dbReference>
<feature type="binding site" description="covalent" evidence="12">
    <location>
        <position position="190"/>
    </location>
    <ligand>
        <name>heme c</name>
        <dbReference type="ChEBI" id="CHEBI:61717"/>
        <label>2</label>
    </ligand>
</feature>
<name>A0A1C3UHS1_9HYPH</name>
<dbReference type="PIRSF" id="PIRSF000018">
    <property type="entry name" value="Mb_ADH_cyt_c"/>
    <property type="match status" value="1"/>
</dbReference>
<evidence type="ECO:0000256" key="14">
    <source>
        <dbReference type="SAM" id="SignalP"/>
    </source>
</evidence>
<evidence type="ECO:0000256" key="7">
    <source>
        <dbReference type="ARBA" id="ARBA00022729"/>
    </source>
</evidence>
<feature type="binding site" description="axial binding residue" evidence="13">
    <location>
        <position position="48"/>
    </location>
    <ligand>
        <name>heme c</name>
        <dbReference type="ChEBI" id="CHEBI:61717"/>
        <label>1</label>
    </ligand>
    <ligandPart>
        <name>Fe</name>
        <dbReference type="ChEBI" id="CHEBI:18248"/>
    </ligandPart>
</feature>
<dbReference type="Proteomes" id="UP000199101">
    <property type="component" value="Unassembled WGS sequence"/>
</dbReference>
<organism evidence="16 17">
    <name type="scientific">Rhizobium multihospitium</name>
    <dbReference type="NCBI Taxonomy" id="410764"/>
    <lineage>
        <taxon>Bacteria</taxon>
        <taxon>Pseudomonadati</taxon>
        <taxon>Pseudomonadota</taxon>
        <taxon>Alphaproteobacteria</taxon>
        <taxon>Hyphomicrobiales</taxon>
        <taxon>Rhizobiaceae</taxon>
        <taxon>Rhizobium/Agrobacterium group</taxon>
        <taxon>Rhizobium</taxon>
    </lineage>
</organism>
<keyword evidence="11" id="KW-0472">Membrane</keyword>
<sequence length="409" mass="43419">MMKKLSILIAFGALSASASTAFADSTDLADRVINGRYQAVLGDCSACHTKQGGQPFAGGEPLQTPFGALVPPNITPDRETGIGNWSEADFIRMMKTGTGHDGIRLYPAMPYPAYSKMSDKDLSEMWAYLTTLQPVKNKVVANQLPFPLNIRLSMWGWNLLNFDPAPFVPDETQTAEWNRGAYLVQGPGHCATCHSPKSFLGADKDSQFLQGASLQGWYAPNITGDPHIGIGAWSEDDIVTYLKTGSTDKTIASGPMAEAIAQSTSQMKDADLKAIAVYLKSLSAGSSDKPAPLKADDGRMVAGAAIYHDTCSACHGMDGKGAMPLFPALAGNSLVLQSSAETLAHVVLAGSQAVHTSSKQTTPAMPSFAWRLNDQQVSDVLTYVRNSWGNAAAPVSAGDVSDIRGNAQD</sequence>
<keyword evidence="17" id="KW-1185">Reference proteome</keyword>
<evidence type="ECO:0000256" key="6">
    <source>
        <dbReference type="ARBA" id="ARBA00022723"/>
    </source>
</evidence>
<keyword evidence="8" id="KW-0677">Repeat</keyword>
<evidence type="ECO:0000259" key="15">
    <source>
        <dbReference type="PROSITE" id="PS51007"/>
    </source>
</evidence>